<sequence>MVSNRAYGACSSREVGEIDGDKLDDTLNDRVDNRDGPDFYAMDDSSDDERHCKIDLKDRAGVVEWEDANRHLQHTPDLRMDLHVDASNDRALFALHGCIFLKGGKPNKVNVYIFVHPENIHSVGYDHSTGPSIPAMQRDPSKNFISLRFSMTQAPVFVVPKNRPLVPKARSEGLLDTIKALASAQDFTVYLNMLQLVPEVRYQLSLLPSVFLFNDLQTDERWAAIGRLYHGAGGQVVNLGNAVAAPRPTPSCDNLGMETLEDLSPPPYVEKAPYQNPTQLATPPDRKRRRTSEPLSSSRTDKRLLLDLGQGRVFRENNAELESRIERLEKMFQDSTPGQAVQGYTGLESRIERLEMMILEPAARSPCRYNSEEAEHLISHVNDRIDDQFTGVHVELQDKVMEDTERLVTEKTEESQEELRKGLRETLMEELREELMDKLRVELLGTIREEVKRELMAEIKVELFRDMAQAMMGVACGTSSEKAKMVLNSI</sequence>
<organism evidence="2 3">
    <name type="scientific">Podospora pseudopauciseta</name>
    <dbReference type="NCBI Taxonomy" id="2093780"/>
    <lineage>
        <taxon>Eukaryota</taxon>
        <taxon>Fungi</taxon>
        <taxon>Dikarya</taxon>
        <taxon>Ascomycota</taxon>
        <taxon>Pezizomycotina</taxon>
        <taxon>Sordariomycetes</taxon>
        <taxon>Sordariomycetidae</taxon>
        <taxon>Sordariales</taxon>
        <taxon>Podosporaceae</taxon>
        <taxon>Podospora</taxon>
    </lineage>
</organism>
<evidence type="ECO:0000256" key="1">
    <source>
        <dbReference type="SAM" id="MobiDB-lite"/>
    </source>
</evidence>
<evidence type="ECO:0000313" key="2">
    <source>
        <dbReference type="EMBL" id="KAK4664001.1"/>
    </source>
</evidence>
<keyword evidence="3" id="KW-1185">Reference proteome</keyword>
<accession>A0ABR0H7W8</accession>
<dbReference type="GeneID" id="87933038"/>
<name>A0ABR0H7W8_9PEZI</name>
<feature type="region of interest" description="Disordered" evidence="1">
    <location>
        <begin position="250"/>
        <end position="302"/>
    </location>
</feature>
<gene>
    <name evidence="2" type="ORF">QC763_500925</name>
</gene>
<dbReference type="Proteomes" id="UP001326199">
    <property type="component" value="Unassembled WGS sequence"/>
</dbReference>
<evidence type="ECO:0000313" key="3">
    <source>
        <dbReference type="Proteomes" id="UP001326199"/>
    </source>
</evidence>
<dbReference type="RefSeq" id="XP_062763967.1">
    <property type="nucleotide sequence ID" value="XM_062912695.1"/>
</dbReference>
<proteinExistence type="predicted"/>
<protein>
    <submittedName>
        <fullName evidence="2">Uncharacterized protein</fullName>
    </submittedName>
</protein>
<comment type="caution">
    <text evidence="2">The sequence shown here is derived from an EMBL/GenBank/DDBJ whole genome shotgun (WGS) entry which is preliminary data.</text>
</comment>
<dbReference type="EMBL" id="JAFFHB010000007">
    <property type="protein sequence ID" value="KAK4664001.1"/>
    <property type="molecule type" value="Genomic_DNA"/>
</dbReference>
<reference evidence="2 3" key="1">
    <citation type="journal article" date="2023" name="bioRxiv">
        <title>High-quality genome assemblies of four members of thePodospora anserinaspecies complex.</title>
        <authorList>
            <person name="Ament-Velasquez S.L."/>
            <person name="Vogan A.A."/>
            <person name="Wallerman O."/>
            <person name="Hartmann F."/>
            <person name="Gautier V."/>
            <person name="Silar P."/>
            <person name="Giraud T."/>
            <person name="Johannesson H."/>
        </authorList>
    </citation>
    <scope>NUCLEOTIDE SEQUENCE [LARGE SCALE GENOMIC DNA]</scope>
    <source>
        <strain evidence="2 3">CBS 411.78</strain>
    </source>
</reference>